<evidence type="ECO:0000313" key="1">
    <source>
        <dbReference type="EMBL" id="ABM77472.1"/>
    </source>
</evidence>
<proteinExistence type="predicted"/>
<dbReference type="Proteomes" id="UP000002274">
    <property type="component" value="Chromosome"/>
</dbReference>
<sequence length="52" mass="5957">MRNKSNSSTRQVDKIQMDLMTICKSRFAALANSHFPKSNQSKTMLQNIAQKK</sequence>
<protein>
    <submittedName>
        <fullName evidence="1">Uncharacterized protein</fullName>
    </submittedName>
</protein>
<gene>
    <name evidence="1" type="ordered locus">P9303_07211</name>
</gene>
<dbReference type="KEGG" id="pmf:P9303_07211"/>
<dbReference type="HOGENOM" id="CLU_3083495_0_0_3"/>
<evidence type="ECO:0000313" key="2">
    <source>
        <dbReference type="Proteomes" id="UP000002274"/>
    </source>
</evidence>
<organism evidence="1 2">
    <name type="scientific">Prochlorococcus marinus (strain MIT 9303)</name>
    <dbReference type="NCBI Taxonomy" id="59922"/>
    <lineage>
        <taxon>Bacteria</taxon>
        <taxon>Bacillati</taxon>
        <taxon>Cyanobacteriota</taxon>
        <taxon>Cyanophyceae</taxon>
        <taxon>Synechococcales</taxon>
        <taxon>Prochlorococcaceae</taxon>
        <taxon>Prochlorococcus</taxon>
    </lineage>
</organism>
<accession>A2C7L2</accession>
<reference evidence="1 2" key="1">
    <citation type="journal article" date="2007" name="PLoS Genet.">
        <title>Patterns and implications of gene gain and loss in the evolution of Prochlorococcus.</title>
        <authorList>
            <person name="Kettler G.C."/>
            <person name="Martiny A.C."/>
            <person name="Huang K."/>
            <person name="Zucker J."/>
            <person name="Coleman M.L."/>
            <person name="Rodrigue S."/>
            <person name="Chen F."/>
            <person name="Lapidus A."/>
            <person name="Ferriera S."/>
            <person name="Johnson J."/>
            <person name="Steglich C."/>
            <person name="Church G.M."/>
            <person name="Richardson P."/>
            <person name="Chisholm S.W."/>
        </authorList>
    </citation>
    <scope>NUCLEOTIDE SEQUENCE [LARGE SCALE GENOMIC DNA]</scope>
    <source>
        <strain evidence="1 2">MIT 9303</strain>
    </source>
</reference>
<dbReference type="EMBL" id="CP000554">
    <property type="protein sequence ID" value="ABM77472.1"/>
    <property type="molecule type" value="Genomic_DNA"/>
</dbReference>
<name>A2C7L2_PROM3</name>
<dbReference type="AlphaFoldDB" id="A2C7L2"/>